<proteinExistence type="predicted"/>
<sequence>IKKTTNLSGVETFVFSPENKLRVFPPNSYKFKPRDHIVLDEVQECLLDNFWYQYNNKREEKGYMLSILNSLAEYFHLINCMLPISNDIESVQQRPIYVEFEGPKPGIYVTYEEIIAQKMEAKVDGVGMSWKKYTEIDEALNKARAMLGINYYIEPIAKEYIQKSKMAKNKGIMQQNTLVNTRGEGSNKPSYKKSSQKEIDPLDGEYLDWKIIEKFEKLKQELKNQILNELKEEMQEKFECLEKEFNDKYDFPMVDDAMEDDKNEDNMDIRGYSQNTK</sequence>
<feature type="region of interest" description="Disordered" evidence="2">
    <location>
        <begin position="256"/>
        <end position="277"/>
    </location>
</feature>
<name>A0A8T0VFX6_PANVG</name>
<evidence type="ECO:0000256" key="2">
    <source>
        <dbReference type="SAM" id="MobiDB-lite"/>
    </source>
</evidence>
<keyword evidence="1" id="KW-0175">Coiled coil</keyword>
<comment type="caution">
    <text evidence="3">The sequence shown here is derived from an EMBL/GenBank/DDBJ whole genome shotgun (WGS) entry which is preliminary data.</text>
</comment>
<organism evidence="3 4">
    <name type="scientific">Panicum virgatum</name>
    <name type="common">Blackwell switchgrass</name>
    <dbReference type="NCBI Taxonomy" id="38727"/>
    <lineage>
        <taxon>Eukaryota</taxon>
        <taxon>Viridiplantae</taxon>
        <taxon>Streptophyta</taxon>
        <taxon>Embryophyta</taxon>
        <taxon>Tracheophyta</taxon>
        <taxon>Spermatophyta</taxon>
        <taxon>Magnoliopsida</taxon>
        <taxon>Liliopsida</taxon>
        <taxon>Poales</taxon>
        <taxon>Poaceae</taxon>
        <taxon>PACMAD clade</taxon>
        <taxon>Panicoideae</taxon>
        <taxon>Panicodae</taxon>
        <taxon>Paniceae</taxon>
        <taxon>Panicinae</taxon>
        <taxon>Panicum</taxon>
        <taxon>Panicum sect. Hiantes</taxon>
    </lineage>
</organism>
<evidence type="ECO:0000313" key="3">
    <source>
        <dbReference type="EMBL" id="KAG2633678.1"/>
    </source>
</evidence>
<feature type="coiled-coil region" evidence="1">
    <location>
        <begin position="212"/>
        <end position="244"/>
    </location>
</feature>
<dbReference type="Proteomes" id="UP000823388">
    <property type="component" value="Chromosome 2N"/>
</dbReference>
<gene>
    <name evidence="3" type="ORF">PVAP13_2NG028300</name>
</gene>
<protein>
    <submittedName>
        <fullName evidence="3">Uncharacterized protein</fullName>
    </submittedName>
</protein>
<accession>A0A8T0VFX6</accession>
<feature type="non-terminal residue" evidence="3">
    <location>
        <position position="1"/>
    </location>
</feature>
<dbReference type="EMBL" id="CM029040">
    <property type="protein sequence ID" value="KAG2633678.1"/>
    <property type="molecule type" value="Genomic_DNA"/>
</dbReference>
<evidence type="ECO:0000256" key="1">
    <source>
        <dbReference type="SAM" id="Coils"/>
    </source>
</evidence>
<evidence type="ECO:0000313" key="4">
    <source>
        <dbReference type="Proteomes" id="UP000823388"/>
    </source>
</evidence>
<keyword evidence="4" id="KW-1185">Reference proteome</keyword>
<reference evidence="3" key="1">
    <citation type="submission" date="2020-05" db="EMBL/GenBank/DDBJ databases">
        <title>WGS assembly of Panicum virgatum.</title>
        <authorList>
            <person name="Lovell J.T."/>
            <person name="Jenkins J."/>
            <person name="Shu S."/>
            <person name="Juenger T.E."/>
            <person name="Schmutz J."/>
        </authorList>
    </citation>
    <scope>NUCLEOTIDE SEQUENCE</scope>
    <source>
        <strain evidence="3">AP13</strain>
    </source>
</reference>
<dbReference type="AlphaFoldDB" id="A0A8T0VFX6"/>